<dbReference type="Proteomes" id="UP000332933">
    <property type="component" value="Unassembled WGS sequence"/>
</dbReference>
<reference evidence="3" key="2">
    <citation type="submission" date="2019-06" db="EMBL/GenBank/DDBJ databases">
        <title>Genomics analysis of Aphanomyces spp. identifies a new class of oomycete effector associated with host adaptation.</title>
        <authorList>
            <person name="Gaulin E."/>
        </authorList>
    </citation>
    <scope>NUCLEOTIDE SEQUENCE</scope>
    <source>
        <strain evidence="3">CBS 578.67</strain>
    </source>
</reference>
<accession>A0A485KB28</accession>
<keyword evidence="1" id="KW-0315">Glutamine amidotransferase</keyword>
<dbReference type="Gene3D" id="3.40.50.300">
    <property type="entry name" value="P-loop containing nucleotide triphosphate hydrolases"/>
    <property type="match status" value="1"/>
</dbReference>
<dbReference type="OrthoDB" id="444127at2759"/>
<dbReference type="Gene3D" id="3.40.1390.20">
    <property type="entry name" value="HprK N-terminal domain-like"/>
    <property type="match status" value="1"/>
</dbReference>
<reference evidence="4 5" key="1">
    <citation type="submission" date="2019-03" db="EMBL/GenBank/DDBJ databases">
        <authorList>
            <person name="Gaulin E."/>
            <person name="Dumas B."/>
        </authorList>
    </citation>
    <scope>NUCLEOTIDE SEQUENCE [LARGE SCALE GENOMIC DNA]</scope>
    <source>
        <strain evidence="4">CBS 568.67</strain>
    </source>
</reference>
<evidence type="ECO:0000313" key="5">
    <source>
        <dbReference type="Proteomes" id="UP000332933"/>
    </source>
</evidence>
<dbReference type="InterPro" id="IPR027417">
    <property type="entry name" value="P-loop_NTPase"/>
</dbReference>
<organism evidence="4 5">
    <name type="scientific">Aphanomyces stellatus</name>
    <dbReference type="NCBI Taxonomy" id="120398"/>
    <lineage>
        <taxon>Eukaryota</taxon>
        <taxon>Sar</taxon>
        <taxon>Stramenopiles</taxon>
        <taxon>Oomycota</taxon>
        <taxon>Saprolegniomycetes</taxon>
        <taxon>Saprolegniales</taxon>
        <taxon>Verrucalvaceae</taxon>
        <taxon>Aphanomyces</taxon>
    </lineage>
</organism>
<dbReference type="PANTHER" id="PTHR21343">
    <property type="entry name" value="DETHIOBIOTIN SYNTHETASE"/>
    <property type="match status" value="1"/>
</dbReference>
<dbReference type="PANTHER" id="PTHR21343:SF8">
    <property type="entry name" value="DRTGG DOMAIN-CONTAINING PROTEIN"/>
    <property type="match status" value="1"/>
</dbReference>
<protein>
    <submittedName>
        <fullName evidence="4">Aste57867_2095 protein</fullName>
    </submittedName>
</protein>
<dbReference type="Pfam" id="PF13500">
    <property type="entry name" value="AAA_26"/>
    <property type="match status" value="1"/>
</dbReference>
<feature type="domain" description="DRTGG" evidence="2">
    <location>
        <begin position="241"/>
        <end position="356"/>
    </location>
</feature>
<dbReference type="EMBL" id="VJMH01000215">
    <property type="protein sequence ID" value="KAF0717778.1"/>
    <property type="molecule type" value="Genomic_DNA"/>
</dbReference>
<evidence type="ECO:0000259" key="2">
    <source>
        <dbReference type="Pfam" id="PF07085"/>
    </source>
</evidence>
<keyword evidence="5" id="KW-1185">Reference proteome</keyword>
<sequence length="388" mass="42850">MTKHAVYVAATRQHVGKTSTCLGLLQGLTNRFDHIGFLKPVGQQSVVVEGGVRVDKDVRVAKGAQHARGGVMSLVEIFNLTQCDYADMSPVVIPPGYTRDYLDGKITLETQLDRIHTSFNRISARNQFTVVEGTGHTGVGSIVNVNNARVAAELGVDMLLIANGGIGSAFDDLSLNRAMCKSYGVRVRGVILNKVRPSKVDMMWDYFPKALKQWDVPLLGVVPDLPRLAQHSMLDFEELFQTELLCGHSRRLRQFNAVNLVTSGLRRFLVELASNKHNDTVFVAHASRNDIILGFLSHSQNFELKTGQEFGGGLILTGLPPSDQPQPYILDIISRANQPVLYAPYTTFQAMDMMTSFTAKFNATDVGKVISCAKHYEHFIDFDALLNP</sequence>
<evidence type="ECO:0000256" key="1">
    <source>
        <dbReference type="ARBA" id="ARBA00022962"/>
    </source>
</evidence>
<gene>
    <name evidence="4" type="primary">Aste57867_2095</name>
    <name evidence="3" type="ORF">As57867_002090</name>
    <name evidence="4" type="ORF">ASTE57867_2095</name>
</gene>
<dbReference type="CDD" id="cd03109">
    <property type="entry name" value="DTBS"/>
    <property type="match status" value="1"/>
</dbReference>
<dbReference type="EMBL" id="CAADRA010000215">
    <property type="protein sequence ID" value="VFT79298.1"/>
    <property type="molecule type" value="Genomic_DNA"/>
</dbReference>
<evidence type="ECO:0000313" key="3">
    <source>
        <dbReference type="EMBL" id="KAF0717778.1"/>
    </source>
</evidence>
<evidence type="ECO:0000313" key="4">
    <source>
        <dbReference type="EMBL" id="VFT79298.1"/>
    </source>
</evidence>
<name>A0A485KB28_9STRA</name>
<dbReference type="AlphaFoldDB" id="A0A485KB28"/>
<dbReference type="Pfam" id="PF07085">
    <property type="entry name" value="DRTGG"/>
    <property type="match status" value="1"/>
</dbReference>
<dbReference type="InterPro" id="IPR010766">
    <property type="entry name" value="DRTGG"/>
</dbReference>
<dbReference type="InterPro" id="IPR028979">
    <property type="entry name" value="Ser_kin/Pase_Hpr-like_N_sf"/>
</dbReference>
<dbReference type="SUPFAM" id="SSF52540">
    <property type="entry name" value="P-loop containing nucleoside triphosphate hydrolases"/>
    <property type="match status" value="1"/>
</dbReference>
<proteinExistence type="predicted"/>